<dbReference type="RefSeq" id="XP_009531506.1">
    <property type="nucleotide sequence ID" value="XM_009533211.1"/>
</dbReference>
<feature type="compositionally biased region" description="Acidic residues" evidence="1">
    <location>
        <begin position="106"/>
        <end position="117"/>
    </location>
</feature>
<feature type="region of interest" description="Disordered" evidence="1">
    <location>
        <begin position="1"/>
        <end position="172"/>
    </location>
</feature>
<dbReference type="KEGG" id="psoj:PHYSODRAFT_256194"/>
<feature type="compositionally biased region" description="Basic and acidic residues" evidence="1">
    <location>
        <begin position="96"/>
        <end position="105"/>
    </location>
</feature>
<name>G4ZQZ7_PHYSP</name>
<evidence type="ECO:0000313" key="3">
    <source>
        <dbReference type="Proteomes" id="UP000002640"/>
    </source>
</evidence>
<proteinExistence type="predicted"/>
<dbReference type="GeneID" id="20638711"/>
<feature type="compositionally biased region" description="Basic residues" evidence="1">
    <location>
        <begin position="46"/>
        <end position="55"/>
    </location>
</feature>
<evidence type="ECO:0000256" key="1">
    <source>
        <dbReference type="SAM" id="MobiDB-lite"/>
    </source>
</evidence>
<feature type="compositionally biased region" description="Basic and acidic residues" evidence="1">
    <location>
        <begin position="124"/>
        <end position="135"/>
    </location>
</feature>
<dbReference type="Proteomes" id="UP000002640">
    <property type="component" value="Unassembled WGS sequence"/>
</dbReference>
<protein>
    <submittedName>
        <fullName evidence="2">Uncharacterized protein</fullName>
    </submittedName>
</protein>
<evidence type="ECO:0000313" key="2">
    <source>
        <dbReference type="EMBL" id="EGZ14077.1"/>
    </source>
</evidence>
<feature type="compositionally biased region" description="Basic and acidic residues" evidence="1">
    <location>
        <begin position="1"/>
        <end position="22"/>
    </location>
</feature>
<gene>
    <name evidence="2" type="ORF">PHYSODRAFT_256194</name>
</gene>
<keyword evidence="3" id="KW-1185">Reference proteome</keyword>
<feature type="compositionally biased region" description="Polar residues" evidence="1">
    <location>
        <begin position="64"/>
        <end position="77"/>
    </location>
</feature>
<dbReference type="SMR" id="G4ZQZ7"/>
<reference evidence="2 3" key="1">
    <citation type="journal article" date="2006" name="Science">
        <title>Phytophthora genome sequences uncover evolutionary origins and mechanisms of pathogenesis.</title>
        <authorList>
            <person name="Tyler B.M."/>
            <person name="Tripathy S."/>
            <person name="Zhang X."/>
            <person name="Dehal P."/>
            <person name="Jiang R.H."/>
            <person name="Aerts A."/>
            <person name="Arredondo F.D."/>
            <person name="Baxter L."/>
            <person name="Bensasson D."/>
            <person name="Beynon J.L."/>
            <person name="Chapman J."/>
            <person name="Damasceno C.M."/>
            <person name="Dorrance A.E."/>
            <person name="Dou D."/>
            <person name="Dickerman A.W."/>
            <person name="Dubchak I.L."/>
            <person name="Garbelotto M."/>
            <person name="Gijzen M."/>
            <person name="Gordon S.G."/>
            <person name="Govers F."/>
            <person name="Grunwald N.J."/>
            <person name="Huang W."/>
            <person name="Ivors K.L."/>
            <person name="Jones R.W."/>
            <person name="Kamoun S."/>
            <person name="Krampis K."/>
            <person name="Lamour K.H."/>
            <person name="Lee M.K."/>
            <person name="McDonald W.H."/>
            <person name="Medina M."/>
            <person name="Meijer H.J."/>
            <person name="Nordberg E.K."/>
            <person name="Maclean D.J."/>
            <person name="Ospina-Giraldo M.D."/>
            <person name="Morris P.F."/>
            <person name="Phuntumart V."/>
            <person name="Putnam N.H."/>
            <person name="Rash S."/>
            <person name="Rose J.K."/>
            <person name="Sakihama Y."/>
            <person name="Salamov A.A."/>
            <person name="Savidor A."/>
            <person name="Scheuring C.F."/>
            <person name="Smith B.M."/>
            <person name="Sobral B.W."/>
            <person name="Terry A."/>
            <person name="Torto-Alalibo T.A."/>
            <person name="Win J."/>
            <person name="Xu Z."/>
            <person name="Zhang H."/>
            <person name="Grigoriev I.V."/>
            <person name="Rokhsar D.S."/>
            <person name="Boore J.L."/>
        </authorList>
    </citation>
    <scope>NUCLEOTIDE SEQUENCE [LARGE SCALE GENOMIC DNA]</scope>
    <source>
        <strain evidence="2 3">P6497</strain>
    </source>
</reference>
<sequence>MTGSEGAREVGREGQERSEASRSSRRVQGLLPEEQESLEKLEKTARKSRAAKRKAAREAKSAAGSETTAEAGSSGAHQVTPDEASDEVSGNQADLKSTDSVRDPVGEDESNQDESEEASAGGADKVEPPAEDRVSDSPQPEEEVEALDSGVPTIKEEDVIDLTGDDRAEGPTEEVSGALEALMTEGEAKTYVADQVRRWERDESESVPPTVKTDWTPGSLDSGSYVSAALMTSVYLDRRMAMASQADAWISEMQLKRVSFGAAQDLNAVLIPPGLFFP</sequence>
<dbReference type="OMA" id="WERDESE"/>
<dbReference type="InParanoid" id="G4ZQZ7"/>
<dbReference type="EMBL" id="JH159156">
    <property type="protein sequence ID" value="EGZ14077.1"/>
    <property type="molecule type" value="Genomic_DNA"/>
</dbReference>
<organism evidence="2 3">
    <name type="scientific">Phytophthora sojae (strain P6497)</name>
    <name type="common">Soybean stem and root rot agent</name>
    <name type="synonym">Phytophthora megasperma f. sp. glycines</name>
    <dbReference type="NCBI Taxonomy" id="1094619"/>
    <lineage>
        <taxon>Eukaryota</taxon>
        <taxon>Sar</taxon>
        <taxon>Stramenopiles</taxon>
        <taxon>Oomycota</taxon>
        <taxon>Peronosporomycetes</taxon>
        <taxon>Peronosporales</taxon>
        <taxon>Peronosporaceae</taxon>
        <taxon>Phytophthora</taxon>
    </lineage>
</organism>
<accession>G4ZQZ7</accession>
<dbReference type="AlphaFoldDB" id="G4ZQZ7"/>